<proteinExistence type="predicted"/>
<sequence length="151" mass="17057">MAISDKIGDKIRKGPFSHGLAPRDKFEPRLSHVSDVVELRGKSANPGSASRRHGKPAPRPKRPPQRNFRIDVWYVVAVRSMVKVRDGKRKKARGLNYDLIEALELLRLRRSGYCSALGTLAQLITHEHKLEAIMELKDVQLPHVILEVARA</sequence>
<evidence type="ECO:0000313" key="3">
    <source>
        <dbReference type="Proteomes" id="UP000000724"/>
    </source>
</evidence>
<feature type="region of interest" description="Disordered" evidence="1">
    <location>
        <begin position="1"/>
        <end position="65"/>
    </location>
</feature>
<dbReference type="Proteomes" id="UP000000724">
    <property type="component" value="Contig Pc00c12"/>
</dbReference>
<accession>B6GYN3</accession>
<feature type="compositionally biased region" description="Basic and acidic residues" evidence="1">
    <location>
        <begin position="21"/>
        <end position="41"/>
    </location>
</feature>
<name>B6GYN3_PENRW</name>
<feature type="compositionally biased region" description="Basic and acidic residues" evidence="1">
    <location>
        <begin position="1"/>
        <end position="12"/>
    </location>
</feature>
<dbReference type="VEuPathDB" id="FungiDB:PCH_Pc12g12490"/>
<evidence type="ECO:0000256" key="1">
    <source>
        <dbReference type="SAM" id="MobiDB-lite"/>
    </source>
</evidence>
<reference evidence="2 3" key="1">
    <citation type="journal article" date="2008" name="Nat. Biotechnol.">
        <title>Genome sequencing and analysis of the filamentous fungus Penicillium chrysogenum.</title>
        <authorList>
            <person name="van den Berg M.A."/>
            <person name="Albang R."/>
            <person name="Albermann K."/>
            <person name="Badger J.H."/>
            <person name="Daran J.-M."/>
            <person name="Driessen A.J.M."/>
            <person name="Garcia-Estrada C."/>
            <person name="Fedorova N.D."/>
            <person name="Harris D.M."/>
            <person name="Heijne W.H.M."/>
            <person name="Joardar V.S."/>
            <person name="Kiel J.A.K.W."/>
            <person name="Kovalchuk A."/>
            <person name="Martin J.F."/>
            <person name="Nierman W.C."/>
            <person name="Nijland J.G."/>
            <person name="Pronk J.T."/>
            <person name="Roubos J.A."/>
            <person name="van der Klei I.J."/>
            <person name="van Peij N.N.M.E."/>
            <person name="Veenhuis M."/>
            <person name="von Doehren H."/>
            <person name="Wagner C."/>
            <person name="Wortman J.R."/>
            <person name="Bovenberg R.A.L."/>
        </authorList>
    </citation>
    <scope>NUCLEOTIDE SEQUENCE [LARGE SCALE GENOMIC DNA]</scope>
    <source>
        <strain evidence="3">ATCC 28089 / DSM 1075 / NRRL 1951 / Wisconsin 54-1255</strain>
    </source>
</reference>
<keyword evidence="3" id="KW-1185">Reference proteome</keyword>
<dbReference type="HOGENOM" id="CLU_1732087_0_0_1"/>
<feature type="compositionally biased region" description="Basic residues" evidence="1">
    <location>
        <begin position="50"/>
        <end position="64"/>
    </location>
</feature>
<gene>
    <name evidence="2" type="ORF">Pc12g12490</name>
    <name evidence="2" type="ORF">PCH_Pc12g12490</name>
</gene>
<dbReference type="EMBL" id="AM920427">
    <property type="protein sequence ID" value="CAP80876.1"/>
    <property type="molecule type" value="Genomic_DNA"/>
</dbReference>
<evidence type="ECO:0000313" key="2">
    <source>
        <dbReference type="EMBL" id="CAP80876.1"/>
    </source>
</evidence>
<organism evidence="2 3">
    <name type="scientific">Penicillium rubens (strain ATCC 28089 / DSM 1075 / NRRL 1951 / Wisconsin 54-1255)</name>
    <name type="common">Penicillium chrysogenum</name>
    <dbReference type="NCBI Taxonomy" id="500485"/>
    <lineage>
        <taxon>Eukaryota</taxon>
        <taxon>Fungi</taxon>
        <taxon>Dikarya</taxon>
        <taxon>Ascomycota</taxon>
        <taxon>Pezizomycotina</taxon>
        <taxon>Eurotiomycetes</taxon>
        <taxon>Eurotiomycetidae</taxon>
        <taxon>Eurotiales</taxon>
        <taxon>Aspergillaceae</taxon>
        <taxon>Penicillium</taxon>
        <taxon>Penicillium chrysogenum species complex</taxon>
    </lineage>
</organism>
<dbReference type="AlphaFoldDB" id="B6GYN3"/>
<protein>
    <submittedName>
        <fullName evidence="2">Uncharacterized protein</fullName>
    </submittedName>
</protein>